<reference evidence="2 3" key="1">
    <citation type="journal article" date="2025" name="Anaerobe">
        <title>Description of Anaerococcus kampingiae sp. nov., Anaerococcus groningensis sp. nov., Anaerococcus martiniensis sp. nov., and Anaerococcus cruorum sp. nov., isolated from human clinical specimens.</title>
        <authorList>
            <person name="Boiten K.E."/>
            <person name="Meijer J."/>
            <person name="van Wezel E.M."/>
            <person name="Veloo A.C.M."/>
        </authorList>
    </citation>
    <scope>NUCLEOTIDE SEQUENCE [LARGE SCALE GENOMIC DNA]</scope>
    <source>
        <strain evidence="2 3">ENR1039</strain>
    </source>
</reference>
<accession>A0ABW9MW91</accession>
<comment type="caution">
    <text evidence="2">The sequence shown here is derived from an EMBL/GenBank/DDBJ whole genome shotgun (WGS) entry which is preliminary data.</text>
</comment>
<keyword evidence="3" id="KW-1185">Reference proteome</keyword>
<organism evidence="2 3">
    <name type="scientific">Anaerococcus cruorum</name>
    <dbReference type="NCBI Taxonomy" id="3115617"/>
    <lineage>
        <taxon>Bacteria</taxon>
        <taxon>Bacillati</taxon>
        <taxon>Bacillota</taxon>
        <taxon>Tissierellia</taxon>
        <taxon>Tissierellales</taxon>
        <taxon>Peptoniphilaceae</taxon>
        <taxon>Anaerococcus</taxon>
    </lineage>
</organism>
<protein>
    <recommendedName>
        <fullName evidence="4">Transcriptional regulator</fullName>
    </recommendedName>
</protein>
<proteinExistence type="predicted"/>
<feature type="transmembrane region" description="Helical" evidence="1">
    <location>
        <begin position="6"/>
        <end position="26"/>
    </location>
</feature>
<name>A0ABW9MW91_9FIRM</name>
<keyword evidence="1" id="KW-0812">Transmembrane</keyword>
<sequence>MRTEVIFIICYIVYNLFCYLVSKAWAEEVLKEYEHMEFEE</sequence>
<dbReference type="Proteomes" id="UP001638015">
    <property type="component" value="Unassembled WGS sequence"/>
</dbReference>
<evidence type="ECO:0000256" key="1">
    <source>
        <dbReference type="SAM" id="Phobius"/>
    </source>
</evidence>
<evidence type="ECO:0000313" key="2">
    <source>
        <dbReference type="EMBL" id="MFO3716101.1"/>
    </source>
</evidence>
<evidence type="ECO:0008006" key="4">
    <source>
        <dbReference type="Google" id="ProtNLM"/>
    </source>
</evidence>
<keyword evidence="1" id="KW-0472">Membrane</keyword>
<gene>
    <name evidence="2" type="ORF">ACCQ40_04780</name>
</gene>
<evidence type="ECO:0000313" key="3">
    <source>
        <dbReference type="Proteomes" id="UP001638015"/>
    </source>
</evidence>
<keyword evidence="1" id="KW-1133">Transmembrane helix</keyword>
<dbReference type="EMBL" id="JBGMEH010000006">
    <property type="protein sequence ID" value="MFO3716101.1"/>
    <property type="molecule type" value="Genomic_DNA"/>
</dbReference>
<dbReference type="RefSeq" id="WP_410032835.1">
    <property type="nucleotide sequence ID" value="NZ_JBGMEH010000006.1"/>
</dbReference>